<dbReference type="EC" id="3.1.3.8" evidence="2"/>
<dbReference type="Pfam" id="PF00328">
    <property type="entry name" value="His_Phos_2"/>
    <property type="match status" value="1"/>
</dbReference>
<evidence type="ECO:0000313" key="5">
    <source>
        <dbReference type="EMBL" id="OAX77301.1"/>
    </source>
</evidence>
<evidence type="ECO:0000313" key="6">
    <source>
        <dbReference type="Proteomes" id="UP000091918"/>
    </source>
</evidence>
<dbReference type="OrthoDB" id="6509975at2759"/>
<evidence type="ECO:0000256" key="2">
    <source>
        <dbReference type="ARBA" id="ARBA00012632"/>
    </source>
</evidence>
<keyword evidence="4" id="KW-0812">Transmembrane</keyword>
<dbReference type="PANTHER" id="PTHR20963:SF24">
    <property type="entry name" value="3-PHYTASE B"/>
    <property type="match status" value="1"/>
</dbReference>
<accession>A0A1B7NKC2</accession>
<dbReference type="CDD" id="cd07061">
    <property type="entry name" value="HP_HAP_like"/>
    <property type="match status" value="1"/>
</dbReference>
<evidence type="ECO:0000256" key="1">
    <source>
        <dbReference type="ARBA" id="ARBA00005375"/>
    </source>
</evidence>
<comment type="caution">
    <text evidence="5">The sequence shown here is derived from an EMBL/GenBank/DDBJ whole genome shotgun (WGS) entry which is preliminary data.</text>
</comment>
<keyword evidence="3" id="KW-0378">Hydrolase</keyword>
<dbReference type="AlphaFoldDB" id="A0A1B7NKC2"/>
<dbReference type="PROSITE" id="PS00616">
    <property type="entry name" value="HIS_ACID_PHOSPHAT_1"/>
    <property type="match status" value="1"/>
</dbReference>
<dbReference type="GO" id="GO:0016158">
    <property type="term" value="F:inositol hexakisphosphate 3-phosphatase activity"/>
    <property type="evidence" value="ECO:0007669"/>
    <property type="project" value="UniProtKB-EC"/>
</dbReference>
<reference evidence="5 6" key="1">
    <citation type="submission" date="2015-07" db="EMBL/GenBank/DDBJ databases">
        <title>Emmonsia species relationships and genome sequence.</title>
        <authorList>
            <person name="Cuomo C.A."/>
            <person name="Schwartz I.S."/>
            <person name="Kenyon C."/>
            <person name="de Hoog G.S."/>
            <person name="Govender N.P."/>
            <person name="Botha A."/>
            <person name="Moreno L."/>
            <person name="de Vries M."/>
            <person name="Munoz J.F."/>
            <person name="Stielow J.B."/>
        </authorList>
    </citation>
    <scope>NUCLEOTIDE SEQUENCE [LARGE SCALE GENOMIC DNA]</scope>
    <source>
        <strain evidence="5 6">CBS 136260</strain>
    </source>
</reference>
<dbReference type="InterPro" id="IPR033379">
    <property type="entry name" value="Acid_Pase_AS"/>
</dbReference>
<dbReference type="PANTHER" id="PTHR20963">
    <property type="entry name" value="MULTIPLE INOSITOL POLYPHOSPHATE PHOSPHATASE-RELATED"/>
    <property type="match status" value="1"/>
</dbReference>
<dbReference type="InterPro" id="IPR029033">
    <property type="entry name" value="His_PPase_superfam"/>
</dbReference>
<dbReference type="SUPFAM" id="SSF53254">
    <property type="entry name" value="Phosphoglycerate mutase-like"/>
    <property type="match status" value="1"/>
</dbReference>
<keyword evidence="6" id="KW-1185">Reference proteome</keyword>
<dbReference type="InterPro" id="IPR000560">
    <property type="entry name" value="His_Pase_clade-2"/>
</dbReference>
<evidence type="ECO:0000256" key="3">
    <source>
        <dbReference type="ARBA" id="ARBA00022801"/>
    </source>
</evidence>
<gene>
    <name evidence="5" type="ORF">ACJ72_08403</name>
</gene>
<keyword evidence="4" id="KW-1133">Transmembrane helix</keyword>
<comment type="similarity">
    <text evidence="1">Belongs to the histidine acid phosphatase family.</text>
</comment>
<dbReference type="Proteomes" id="UP000091918">
    <property type="component" value="Unassembled WGS sequence"/>
</dbReference>
<evidence type="ECO:0000256" key="4">
    <source>
        <dbReference type="SAM" id="Phobius"/>
    </source>
</evidence>
<dbReference type="Gene3D" id="3.40.50.1240">
    <property type="entry name" value="Phosphoglycerate mutase-like"/>
    <property type="match status" value="1"/>
</dbReference>
<protein>
    <recommendedName>
        <fullName evidence="2">3-phytase</fullName>
        <ecNumber evidence="2">3.1.3.8</ecNumber>
    </recommendedName>
</protein>
<organism evidence="5 6">
    <name type="scientific">Emergomyces africanus</name>
    <dbReference type="NCBI Taxonomy" id="1955775"/>
    <lineage>
        <taxon>Eukaryota</taxon>
        <taxon>Fungi</taxon>
        <taxon>Dikarya</taxon>
        <taxon>Ascomycota</taxon>
        <taxon>Pezizomycotina</taxon>
        <taxon>Eurotiomycetes</taxon>
        <taxon>Eurotiomycetidae</taxon>
        <taxon>Onygenales</taxon>
        <taxon>Ajellomycetaceae</taxon>
        <taxon>Emergomyces</taxon>
    </lineage>
</organism>
<keyword evidence="4" id="KW-0472">Membrane</keyword>
<feature type="non-terminal residue" evidence="5">
    <location>
        <position position="341"/>
    </location>
</feature>
<name>A0A1B7NKC2_9EURO</name>
<feature type="transmembrane region" description="Helical" evidence="4">
    <location>
        <begin position="54"/>
        <end position="74"/>
    </location>
</feature>
<dbReference type="GO" id="GO:0003993">
    <property type="term" value="F:acid phosphatase activity"/>
    <property type="evidence" value="ECO:0007669"/>
    <property type="project" value="TreeGrafter"/>
</dbReference>
<sequence>MVEVNDHTALLADERGDQDAGSRTSASLDIGTSDRPRWSLFDRKDTISTLRERYVTLSAVISLMLICGGFIYAFTVQNGYQCHKEYSQHWGQYTPFFSLDTISDISPQVPIGCTVTFVQVLSRHGARHPTEHKSALYSQLIKRIQDRTQTYLGDFALLETFNYQLQSEDLTPFGESQMTDSGTKFYRHYQHLTKKSNIFIRASGSPRVIASAENFINGFHQEKLSDPFASDKTHKPSVGVILSEEPGSNNTLDHGNCNAFEGTKPGLEAQAEFAKVFGHPILKRVNSHLIGANLDITDVLYLMDLCSFHTVALTPDASSISPICALFTDKEWKEYDYYNTL</sequence>
<dbReference type="STRING" id="1658172.A0A1B7NKC2"/>
<proteinExistence type="inferred from homology"/>
<dbReference type="EMBL" id="LGUA01002862">
    <property type="protein sequence ID" value="OAX77301.1"/>
    <property type="molecule type" value="Genomic_DNA"/>
</dbReference>